<feature type="transmembrane region" description="Helical" evidence="9">
    <location>
        <begin position="302"/>
        <end position="320"/>
    </location>
</feature>
<evidence type="ECO:0000256" key="7">
    <source>
        <dbReference type="ARBA" id="ARBA00033993"/>
    </source>
</evidence>
<evidence type="ECO:0000313" key="10">
    <source>
        <dbReference type="EMBL" id="GMI46295.1"/>
    </source>
</evidence>
<dbReference type="OrthoDB" id="426293at2759"/>
<sequence>MNLKIAIPADDCEEKHVDTPHQVAGSSIVCSEEEDLEDGFSSRVNRGNPSVSIDMGGLVAEVGSKVLEEIKNGEGADKETLKYLEMQNMGQWRNIAPSECSSPRHSLRATPVAKLERNYIFEPEDDAGSSPILAFLSSLHRFLDSWLINDASSLLDLFDSDSLSPHSLPPSPLSLLLDFLINTVLRSVSQVVFCDNSFSGVLILAALILDPVSRPTVPYGLSHVVISNLFCVLAFAGRRGDSVFLENARHGVRGFCPFLVGQSMYFFLGRPSGVAGYLFTFLFAPLLTPLAQMFVDRAAKSVFNSGSFTLPFNVVMWIAIAQAKEGTGWGDETEHTPDAEPVEVNYLNSTFLGISQVFFSSSVLSGVLISISILLYSRVSFLSSILGSLLSLLYATAFSLGDPSSRSNGLWGYNGVLTSIALTGVVLVGPVNPRSFTVYLSGLLLTSTLQAVAVQAMEIPCGTAPFCFAVMLIAAAGGELGKVNVWYVVEGDKGNRPEVLLGKYWKLEWEEENEKEGGGENNNPQEDRGGERNMISSRSVGRFRQYQKWLRDIREGGDLGEESQHLVGKYE</sequence>
<dbReference type="Pfam" id="PF03253">
    <property type="entry name" value="UT"/>
    <property type="match status" value="1"/>
</dbReference>
<dbReference type="PANTHER" id="PTHR10464:SF4">
    <property type="entry name" value="UREA TRANSPORTER"/>
    <property type="match status" value="1"/>
</dbReference>
<evidence type="ECO:0000256" key="6">
    <source>
        <dbReference type="ARBA" id="ARBA00023136"/>
    </source>
</evidence>
<comment type="subcellular location">
    <subcellularLocation>
        <location evidence="1">Cell membrane</location>
        <topology evidence="1">Multi-pass membrane protein</topology>
    </subcellularLocation>
</comment>
<dbReference type="InterPro" id="IPR029020">
    <property type="entry name" value="Ammonium/urea_transptr"/>
</dbReference>
<keyword evidence="11" id="KW-1185">Reference proteome</keyword>
<feature type="transmembrane region" description="Helical" evidence="9">
    <location>
        <begin position="381"/>
        <end position="398"/>
    </location>
</feature>
<dbReference type="InterPro" id="IPR004937">
    <property type="entry name" value="Urea_transporter"/>
</dbReference>
<dbReference type="EMBL" id="BRYA01000292">
    <property type="protein sequence ID" value="GMI46295.1"/>
    <property type="molecule type" value="Genomic_DNA"/>
</dbReference>
<proteinExistence type="inferred from homology"/>
<name>A0A9W7GJC6_9STRA</name>
<comment type="catalytic activity">
    <reaction evidence="7">
        <text>urea(in) = urea(out)</text>
        <dbReference type="Rhea" id="RHEA:32799"/>
        <dbReference type="ChEBI" id="CHEBI:16199"/>
    </reaction>
</comment>
<dbReference type="Gene3D" id="1.10.3430.10">
    <property type="entry name" value="Ammonium transporter AmtB like domains"/>
    <property type="match status" value="1"/>
</dbReference>
<keyword evidence="5 9" id="KW-1133">Transmembrane helix</keyword>
<dbReference type="AlphaFoldDB" id="A0A9W7GJC6"/>
<dbReference type="GO" id="GO:0005886">
    <property type="term" value="C:plasma membrane"/>
    <property type="evidence" value="ECO:0007669"/>
    <property type="project" value="UniProtKB-SubCell"/>
</dbReference>
<dbReference type="GO" id="GO:0015204">
    <property type="term" value="F:urea transmembrane transporter activity"/>
    <property type="evidence" value="ECO:0007669"/>
    <property type="project" value="InterPro"/>
</dbReference>
<accession>A0A9W7GJC6</accession>
<feature type="transmembrane region" description="Helical" evidence="9">
    <location>
        <begin position="410"/>
        <end position="429"/>
    </location>
</feature>
<feature type="transmembrane region" description="Helical" evidence="9">
    <location>
        <begin position="351"/>
        <end position="374"/>
    </location>
</feature>
<dbReference type="Proteomes" id="UP001165065">
    <property type="component" value="Unassembled WGS sequence"/>
</dbReference>
<evidence type="ECO:0000256" key="5">
    <source>
        <dbReference type="ARBA" id="ARBA00022989"/>
    </source>
</evidence>
<evidence type="ECO:0000256" key="9">
    <source>
        <dbReference type="SAM" id="Phobius"/>
    </source>
</evidence>
<dbReference type="PANTHER" id="PTHR10464">
    <property type="entry name" value="UREA TRANSPORTER"/>
    <property type="match status" value="1"/>
</dbReference>
<feature type="region of interest" description="Disordered" evidence="8">
    <location>
        <begin position="512"/>
        <end position="539"/>
    </location>
</feature>
<evidence type="ECO:0000256" key="3">
    <source>
        <dbReference type="ARBA" id="ARBA00022475"/>
    </source>
</evidence>
<comment type="caution">
    <text evidence="10">The sequence shown here is derived from an EMBL/GenBank/DDBJ whole genome shotgun (WGS) entry which is preliminary data.</text>
</comment>
<evidence type="ECO:0000256" key="1">
    <source>
        <dbReference type="ARBA" id="ARBA00004651"/>
    </source>
</evidence>
<reference evidence="11" key="1">
    <citation type="journal article" date="2023" name="Commun. Biol.">
        <title>Genome analysis of Parmales, the sister group of diatoms, reveals the evolutionary specialization of diatoms from phago-mixotrophs to photoautotrophs.</title>
        <authorList>
            <person name="Ban H."/>
            <person name="Sato S."/>
            <person name="Yoshikawa S."/>
            <person name="Yamada K."/>
            <person name="Nakamura Y."/>
            <person name="Ichinomiya M."/>
            <person name="Sato N."/>
            <person name="Blanc-Mathieu R."/>
            <person name="Endo H."/>
            <person name="Kuwata A."/>
            <person name="Ogata H."/>
        </authorList>
    </citation>
    <scope>NUCLEOTIDE SEQUENCE [LARGE SCALE GENOMIC DNA]</scope>
</reference>
<evidence type="ECO:0000256" key="2">
    <source>
        <dbReference type="ARBA" id="ARBA00005914"/>
    </source>
</evidence>
<protein>
    <submittedName>
        <fullName evidence="10">Uncharacterized protein</fullName>
    </submittedName>
</protein>
<evidence type="ECO:0000256" key="8">
    <source>
        <dbReference type="SAM" id="MobiDB-lite"/>
    </source>
</evidence>
<feature type="transmembrane region" description="Helical" evidence="9">
    <location>
        <begin position="274"/>
        <end position="295"/>
    </location>
</feature>
<comment type="similarity">
    <text evidence="2">Belongs to the urea transporter family.</text>
</comment>
<keyword evidence="4 9" id="KW-0812">Transmembrane</keyword>
<feature type="transmembrane region" description="Helical" evidence="9">
    <location>
        <begin position="436"/>
        <end position="457"/>
    </location>
</feature>
<keyword evidence="6 9" id="KW-0472">Membrane</keyword>
<keyword evidence="3" id="KW-1003">Cell membrane</keyword>
<evidence type="ECO:0000313" key="11">
    <source>
        <dbReference type="Proteomes" id="UP001165065"/>
    </source>
</evidence>
<gene>
    <name evidence="10" type="ORF">TrCOL_g2767</name>
</gene>
<evidence type="ECO:0000256" key="4">
    <source>
        <dbReference type="ARBA" id="ARBA00022692"/>
    </source>
</evidence>
<organism evidence="10 11">
    <name type="scientific">Triparma columacea</name>
    <dbReference type="NCBI Taxonomy" id="722753"/>
    <lineage>
        <taxon>Eukaryota</taxon>
        <taxon>Sar</taxon>
        <taxon>Stramenopiles</taxon>
        <taxon>Ochrophyta</taxon>
        <taxon>Bolidophyceae</taxon>
        <taxon>Parmales</taxon>
        <taxon>Triparmaceae</taxon>
        <taxon>Triparma</taxon>
    </lineage>
</organism>